<dbReference type="Ensembl" id="ENSAMXT00005061094.1">
    <property type="protein sequence ID" value="ENSAMXP00005056543.1"/>
    <property type="gene ID" value="ENSAMXG00005025078.1"/>
</dbReference>
<dbReference type="Proteomes" id="UP000694621">
    <property type="component" value="Unplaced"/>
</dbReference>
<name>A0A8B9LVK4_ASTMX</name>
<organism evidence="1 2">
    <name type="scientific">Astyanax mexicanus</name>
    <name type="common">Blind cave fish</name>
    <name type="synonym">Astyanax fasciatus mexicanus</name>
    <dbReference type="NCBI Taxonomy" id="7994"/>
    <lineage>
        <taxon>Eukaryota</taxon>
        <taxon>Metazoa</taxon>
        <taxon>Chordata</taxon>
        <taxon>Craniata</taxon>
        <taxon>Vertebrata</taxon>
        <taxon>Euteleostomi</taxon>
        <taxon>Actinopterygii</taxon>
        <taxon>Neopterygii</taxon>
        <taxon>Teleostei</taxon>
        <taxon>Ostariophysi</taxon>
        <taxon>Characiformes</taxon>
        <taxon>Characoidei</taxon>
        <taxon>Acestrorhamphidae</taxon>
        <taxon>Acestrorhamphinae</taxon>
        <taxon>Astyanax</taxon>
    </lineage>
</organism>
<dbReference type="AlphaFoldDB" id="A0A8B9LVK4"/>
<protein>
    <submittedName>
        <fullName evidence="1">Uncharacterized protein</fullName>
    </submittedName>
</protein>
<evidence type="ECO:0000313" key="1">
    <source>
        <dbReference type="Ensembl" id="ENSAMXP00005056543.1"/>
    </source>
</evidence>
<accession>A0A8B9LVK4</accession>
<evidence type="ECO:0000313" key="2">
    <source>
        <dbReference type="Proteomes" id="UP000694621"/>
    </source>
</evidence>
<reference evidence="1" key="1">
    <citation type="submission" date="2025-08" db="UniProtKB">
        <authorList>
            <consortium name="Ensembl"/>
        </authorList>
    </citation>
    <scope>IDENTIFICATION</scope>
</reference>
<sequence>MLSPENVPHQEKEGVFSRCAEVFTSQCYHDVGVSVEESDTFLQTPKAALQTAQEEPAKTVFNRTLLTFQLLGADGERRDIIRFFQSPVVGGEGTGQGHLTKCSYEVHTPEEQEQVIELKNDKVLVVVSFSTVERKQTLGIRALHRLIGGGQEAGAGS</sequence>
<proteinExistence type="predicted"/>